<protein>
    <recommendedName>
        <fullName evidence="4">DUF2975 domain-containing protein</fullName>
    </recommendedName>
</protein>
<evidence type="ECO:0000313" key="3">
    <source>
        <dbReference type="Proteomes" id="UP000679725"/>
    </source>
</evidence>
<keyword evidence="1" id="KW-0472">Membrane</keyword>
<dbReference type="EMBL" id="CAJRAU010000013">
    <property type="protein sequence ID" value="CAG5074703.1"/>
    <property type="molecule type" value="Genomic_DNA"/>
</dbReference>
<keyword evidence="3" id="KW-1185">Reference proteome</keyword>
<name>A0ABM8UYP6_9BACT</name>
<sequence>MNKLFLLPTGFKASGLAMIFLGLLGLAVASQEGLINVYRILAPGNTTADGSYPYPANFWQINAIFEYTSIALVAVGLLFFFMSRERDEFYYKVRLESIQFAILMQLCVGVVMYCFFYFSGNYQMENTFTAILSVSFAGFWIAYISRYYYMIRLRSNEDLIL</sequence>
<feature type="transmembrane region" description="Helical" evidence="1">
    <location>
        <begin position="130"/>
        <end position="149"/>
    </location>
</feature>
<organism evidence="2 3">
    <name type="scientific">Dyadobacter linearis</name>
    <dbReference type="NCBI Taxonomy" id="2823330"/>
    <lineage>
        <taxon>Bacteria</taxon>
        <taxon>Pseudomonadati</taxon>
        <taxon>Bacteroidota</taxon>
        <taxon>Cytophagia</taxon>
        <taxon>Cytophagales</taxon>
        <taxon>Spirosomataceae</taxon>
        <taxon>Dyadobacter</taxon>
    </lineage>
</organism>
<comment type="caution">
    <text evidence="2">The sequence shown here is derived from an EMBL/GenBank/DDBJ whole genome shotgun (WGS) entry which is preliminary data.</text>
</comment>
<keyword evidence="1" id="KW-1133">Transmembrane helix</keyword>
<feature type="transmembrane region" description="Helical" evidence="1">
    <location>
        <begin position="100"/>
        <end position="118"/>
    </location>
</feature>
<dbReference type="Proteomes" id="UP000679725">
    <property type="component" value="Unassembled WGS sequence"/>
</dbReference>
<accession>A0ABM8UYP6</accession>
<reference evidence="2 3" key="1">
    <citation type="submission" date="2021-04" db="EMBL/GenBank/DDBJ databases">
        <authorList>
            <person name="Rodrigo-Torres L."/>
            <person name="Arahal R. D."/>
            <person name="Lucena T."/>
        </authorList>
    </citation>
    <scope>NUCLEOTIDE SEQUENCE [LARGE SCALE GENOMIC DNA]</scope>
    <source>
        <strain evidence="2 3">CECT 9623</strain>
    </source>
</reference>
<evidence type="ECO:0000313" key="2">
    <source>
        <dbReference type="EMBL" id="CAG5074703.1"/>
    </source>
</evidence>
<keyword evidence="1" id="KW-0812">Transmembrane</keyword>
<dbReference type="RefSeq" id="WP_215236613.1">
    <property type="nucleotide sequence ID" value="NZ_CAJRAU010000013.1"/>
</dbReference>
<proteinExistence type="predicted"/>
<gene>
    <name evidence="2" type="ORF">DYBT9623_05391</name>
</gene>
<feature type="transmembrane region" description="Helical" evidence="1">
    <location>
        <begin position="58"/>
        <end position="80"/>
    </location>
</feature>
<evidence type="ECO:0008006" key="4">
    <source>
        <dbReference type="Google" id="ProtNLM"/>
    </source>
</evidence>
<evidence type="ECO:0000256" key="1">
    <source>
        <dbReference type="SAM" id="Phobius"/>
    </source>
</evidence>